<reference evidence="1" key="2">
    <citation type="journal article" date="2015" name="Data Brief">
        <title>Shoot transcriptome of the giant reed, Arundo donax.</title>
        <authorList>
            <person name="Barrero R.A."/>
            <person name="Guerrero F.D."/>
            <person name="Moolhuijzen P."/>
            <person name="Goolsby J.A."/>
            <person name="Tidwell J."/>
            <person name="Bellgard S.E."/>
            <person name="Bellgard M.I."/>
        </authorList>
    </citation>
    <scope>NUCLEOTIDE SEQUENCE</scope>
    <source>
        <tissue evidence="1">Shoot tissue taken approximately 20 cm above the soil surface</tissue>
    </source>
</reference>
<reference evidence="1" key="1">
    <citation type="submission" date="2014-09" db="EMBL/GenBank/DDBJ databases">
        <authorList>
            <person name="Magalhaes I.L.F."/>
            <person name="Oliveira U."/>
            <person name="Santos F.R."/>
            <person name="Vidigal T.H.D.A."/>
            <person name="Brescovit A.D."/>
            <person name="Santos A.J."/>
        </authorList>
    </citation>
    <scope>NUCLEOTIDE SEQUENCE</scope>
    <source>
        <tissue evidence="1">Shoot tissue taken approximately 20 cm above the soil surface</tissue>
    </source>
</reference>
<accession>A0A0A8Z1H2</accession>
<proteinExistence type="predicted"/>
<evidence type="ECO:0000313" key="1">
    <source>
        <dbReference type="EMBL" id="JAD31538.1"/>
    </source>
</evidence>
<name>A0A0A8Z1H2_ARUDO</name>
<dbReference type="AlphaFoldDB" id="A0A0A8Z1H2"/>
<sequence length="84" mass="9364">MLSWWIFASGRIIADEISGLDLLMLSWAIMEEPKEKKKLQRSTSVGHFQSILDTFKPQDFCWNCTASGTQGLFIGVHCIGGASK</sequence>
<protein>
    <submittedName>
        <fullName evidence="1">Uncharacterized protein</fullName>
    </submittedName>
</protein>
<organism evidence="1">
    <name type="scientific">Arundo donax</name>
    <name type="common">Giant reed</name>
    <name type="synonym">Donax arundinaceus</name>
    <dbReference type="NCBI Taxonomy" id="35708"/>
    <lineage>
        <taxon>Eukaryota</taxon>
        <taxon>Viridiplantae</taxon>
        <taxon>Streptophyta</taxon>
        <taxon>Embryophyta</taxon>
        <taxon>Tracheophyta</taxon>
        <taxon>Spermatophyta</taxon>
        <taxon>Magnoliopsida</taxon>
        <taxon>Liliopsida</taxon>
        <taxon>Poales</taxon>
        <taxon>Poaceae</taxon>
        <taxon>PACMAD clade</taxon>
        <taxon>Arundinoideae</taxon>
        <taxon>Arundineae</taxon>
        <taxon>Arundo</taxon>
    </lineage>
</organism>
<dbReference type="EMBL" id="GBRH01266357">
    <property type="protein sequence ID" value="JAD31538.1"/>
    <property type="molecule type" value="Transcribed_RNA"/>
</dbReference>